<comment type="caution">
    <text evidence="2">The sequence shown here is derived from an EMBL/GenBank/DDBJ whole genome shotgun (WGS) entry which is preliminary data.</text>
</comment>
<name>A0ABN8UEF9_9BACL</name>
<keyword evidence="1" id="KW-0472">Membrane</keyword>
<keyword evidence="1" id="KW-0812">Transmembrane</keyword>
<feature type="transmembrane region" description="Helical" evidence="1">
    <location>
        <begin position="91"/>
        <end position="111"/>
    </location>
</feature>
<feature type="transmembrane region" description="Helical" evidence="1">
    <location>
        <begin position="117"/>
        <end position="138"/>
    </location>
</feature>
<feature type="transmembrane region" description="Helical" evidence="1">
    <location>
        <begin position="150"/>
        <end position="170"/>
    </location>
</feature>
<protein>
    <submittedName>
        <fullName evidence="2">Stage II sporulation protein M</fullName>
    </submittedName>
</protein>
<dbReference type="PANTHER" id="PTHR35337:SF1">
    <property type="entry name" value="SLR1478 PROTEIN"/>
    <property type="match status" value="1"/>
</dbReference>
<accession>A0ABN8UEF9</accession>
<dbReference type="PANTHER" id="PTHR35337">
    <property type="entry name" value="SLR1478 PROTEIN"/>
    <property type="match status" value="1"/>
</dbReference>
<evidence type="ECO:0000313" key="3">
    <source>
        <dbReference type="Proteomes" id="UP001154322"/>
    </source>
</evidence>
<keyword evidence="1" id="KW-1133">Transmembrane helix</keyword>
<dbReference type="Proteomes" id="UP001154322">
    <property type="component" value="Unassembled WGS sequence"/>
</dbReference>
<feature type="transmembrane region" description="Helical" evidence="1">
    <location>
        <begin position="21"/>
        <end position="40"/>
    </location>
</feature>
<dbReference type="EMBL" id="CALYLO010000008">
    <property type="protein sequence ID" value="CAH8247905.1"/>
    <property type="molecule type" value="Genomic_DNA"/>
</dbReference>
<proteinExistence type="predicted"/>
<sequence>MLRIFWKKIWHDEKKLIRAAAIWFFAGIALSLFIGNQIHLDKSNLITGFDYEWYQIAANNIGAGLLIAASGILLSVPAVLLTLFNGFMLGYLVMLSASHYSAAAIIAALAPHGIFELPAILLACTIGLKPFSWVLRYVRTKQSVDWKKESRTIAALLGLMVALFTVASLIETYVSPVTMSWLQ</sequence>
<gene>
    <name evidence="2" type="ORF">WJ0W_005160</name>
</gene>
<evidence type="ECO:0000256" key="1">
    <source>
        <dbReference type="SAM" id="Phobius"/>
    </source>
</evidence>
<reference evidence="2" key="1">
    <citation type="submission" date="2022-06" db="EMBL/GenBank/DDBJ databases">
        <authorList>
            <person name="Dietemann V."/>
            <person name="Ory F."/>
            <person name="Dainat B."/>
            <person name="Oberhansli S."/>
        </authorList>
    </citation>
    <scope>NUCLEOTIDE SEQUENCE</scope>
    <source>
        <strain evidence="2">Ena-SAMPLE-TAB-26-04-2022-14:26:32:270-5432</strain>
    </source>
</reference>
<feature type="transmembrane region" description="Helical" evidence="1">
    <location>
        <begin position="60"/>
        <end position="84"/>
    </location>
</feature>
<evidence type="ECO:0000313" key="2">
    <source>
        <dbReference type="EMBL" id="CAH8247905.1"/>
    </source>
</evidence>
<keyword evidence="3" id="KW-1185">Reference proteome</keyword>
<organism evidence="2 3">
    <name type="scientific">Paenibacillus melissococcoides</name>
    <dbReference type="NCBI Taxonomy" id="2912268"/>
    <lineage>
        <taxon>Bacteria</taxon>
        <taxon>Bacillati</taxon>
        <taxon>Bacillota</taxon>
        <taxon>Bacilli</taxon>
        <taxon>Bacillales</taxon>
        <taxon>Paenibacillaceae</taxon>
        <taxon>Paenibacillus</taxon>
    </lineage>
</organism>
<dbReference type="InterPro" id="IPR002798">
    <property type="entry name" value="SpoIIM-like"/>
</dbReference>
<dbReference type="RefSeq" id="WP_213430816.1">
    <property type="nucleotide sequence ID" value="NZ_AP031286.1"/>
</dbReference>
<dbReference type="Pfam" id="PF01944">
    <property type="entry name" value="SpoIIM"/>
    <property type="match status" value="1"/>
</dbReference>